<evidence type="ECO:0000256" key="12">
    <source>
        <dbReference type="ARBA" id="ARBA00023034"/>
    </source>
</evidence>
<evidence type="ECO:0000256" key="5">
    <source>
        <dbReference type="ARBA" id="ARBA00017962"/>
    </source>
</evidence>
<sequence length="384" mass="45108">MAKHVFHDESSQREQLYSLSTAHSTDMVSQAFANVAEKGKYLSHSFLWPATRWEEVTRSSQVCLITQGSVDRLFWVARQAEAFGGPVSMAIYASGSDYAVALAMVSYLRHCFPAVQENVSFHIMYPRKYPPKLSSEYKAPPLSCSDPEEVNRRLTILLRDPKQTGIKHYPQNHMRNLARRACPCENVLTVDIDMVASPYMNRKLSRFLNTTKQSAPCKKCAYVVPLYEIQDDAEFPSDKTELLDLIRNHRARIFHKEVYSKNQGNGRFHDRWEVQPEKGDLSEYKVLYDIETYEERWEPILVLPINAPFFDERFVGFGCNRYSQVYELHLRKYKFRVLDAAFLVHRGFQTRAKYPDWRPREIQENRKRYEEFKKEIHKKLKIKL</sequence>
<keyword evidence="14" id="KW-0325">Glycoprotein</keyword>
<evidence type="ECO:0000256" key="4">
    <source>
        <dbReference type="ARBA" id="ARBA00008539"/>
    </source>
</evidence>
<evidence type="ECO:0000256" key="20">
    <source>
        <dbReference type="ARBA" id="ARBA00047852"/>
    </source>
</evidence>
<organism evidence="21 22">
    <name type="scientific">Penaeus vannamei</name>
    <name type="common">Whiteleg shrimp</name>
    <name type="synonym">Litopenaeus vannamei</name>
    <dbReference type="NCBI Taxonomy" id="6689"/>
    <lineage>
        <taxon>Eukaryota</taxon>
        <taxon>Metazoa</taxon>
        <taxon>Ecdysozoa</taxon>
        <taxon>Arthropoda</taxon>
        <taxon>Crustacea</taxon>
        <taxon>Multicrustacea</taxon>
        <taxon>Malacostraca</taxon>
        <taxon>Eumalacostraca</taxon>
        <taxon>Eucarida</taxon>
        <taxon>Decapoda</taxon>
        <taxon>Dendrobranchiata</taxon>
        <taxon>Penaeoidea</taxon>
        <taxon>Penaeidae</taxon>
        <taxon>Penaeus</taxon>
    </lineage>
</organism>
<dbReference type="PANTHER" id="PTHR46420">
    <property type="entry name" value="BETA-1,4-GLUCURONYLTRANSFERASE 1"/>
    <property type="match status" value="1"/>
</dbReference>
<comment type="cofactor">
    <cofactor evidence="1">
        <name>Mn(2+)</name>
        <dbReference type="ChEBI" id="CHEBI:29035"/>
    </cofactor>
</comment>
<evidence type="ECO:0000256" key="19">
    <source>
        <dbReference type="ARBA" id="ARBA00033291"/>
    </source>
</evidence>
<evidence type="ECO:0000256" key="15">
    <source>
        <dbReference type="ARBA" id="ARBA00023211"/>
    </source>
</evidence>
<evidence type="ECO:0000256" key="16">
    <source>
        <dbReference type="ARBA" id="ARBA00030723"/>
    </source>
</evidence>
<evidence type="ECO:0000256" key="9">
    <source>
        <dbReference type="ARBA" id="ARBA00022723"/>
    </source>
</evidence>
<keyword evidence="13" id="KW-0472">Membrane</keyword>
<dbReference type="OrthoDB" id="6479716at2759"/>
<reference evidence="21 22" key="1">
    <citation type="submission" date="2018-04" db="EMBL/GenBank/DDBJ databases">
        <authorList>
            <person name="Zhang X."/>
            <person name="Yuan J."/>
            <person name="Li F."/>
            <person name="Xiang J."/>
        </authorList>
    </citation>
    <scope>NUCLEOTIDE SEQUENCE [LARGE SCALE GENOMIC DNA]</scope>
    <source>
        <tissue evidence="21">Muscle</tissue>
    </source>
</reference>
<keyword evidence="9" id="KW-0479">Metal-binding</keyword>
<keyword evidence="15" id="KW-0464">Manganese</keyword>
<comment type="pathway">
    <text evidence="3">Protein modification; protein glycosylation.</text>
</comment>
<dbReference type="EMBL" id="QCYY01003001">
    <property type="protein sequence ID" value="ROT66020.1"/>
    <property type="molecule type" value="Genomic_DNA"/>
</dbReference>
<comment type="subcellular location">
    <subcellularLocation>
        <location evidence="2">Golgi apparatus membrane</location>
        <topology evidence="2">Single-pass type II membrane protein</topology>
    </subcellularLocation>
</comment>
<dbReference type="GO" id="GO:0015020">
    <property type="term" value="F:glucuronosyltransferase activity"/>
    <property type="evidence" value="ECO:0007669"/>
    <property type="project" value="InterPro"/>
</dbReference>
<evidence type="ECO:0000256" key="8">
    <source>
        <dbReference type="ARBA" id="ARBA00022692"/>
    </source>
</evidence>
<reference evidence="21 22" key="2">
    <citation type="submission" date="2019-01" db="EMBL/GenBank/DDBJ databases">
        <title>The decoding of complex shrimp genome reveals the adaptation for benthos swimmer, frequently molting mechanism and breeding impact on genome.</title>
        <authorList>
            <person name="Sun Y."/>
            <person name="Gao Y."/>
            <person name="Yu Y."/>
        </authorList>
    </citation>
    <scope>NUCLEOTIDE SEQUENCE [LARGE SCALE GENOMIC DNA]</scope>
    <source>
        <tissue evidence="21">Muscle</tissue>
    </source>
</reference>
<dbReference type="GO" id="GO:0000139">
    <property type="term" value="C:Golgi membrane"/>
    <property type="evidence" value="ECO:0007669"/>
    <property type="project" value="UniProtKB-SubCell"/>
</dbReference>
<evidence type="ECO:0000256" key="1">
    <source>
        <dbReference type="ARBA" id="ARBA00001936"/>
    </source>
</evidence>
<proteinExistence type="inferred from homology"/>
<keyword evidence="8" id="KW-0812">Transmembrane</keyword>
<keyword evidence="10" id="KW-0735">Signal-anchor</keyword>
<evidence type="ECO:0000313" key="22">
    <source>
        <dbReference type="Proteomes" id="UP000283509"/>
    </source>
</evidence>
<comment type="similarity">
    <text evidence="4">Belongs to the glycosyltransferase 49 family.</text>
</comment>
<evidence type="ECO:0000256" key="6">
    <source>
        <dbReference type="ARBA" id="ARBA00022676"/>
    </source>
</evidence>
<evidence type="ECO:0000256" key="11">
    <source>
        <dbReference type="ARBA" id="ARBA00022989"/>
    </source>
</evidence>
<evidence type="ECO:0000256" key="13">
    <source>
        <dbReference type="ARBA" id="ARBA00023136"/>
    </source>
</evidence>
<comment type="caution">
    <text evidence="21">The sequence shown here is derived from an EMBL/GenBank/DDBJ whole genome shotgun (WGS) entry which is preliminary data.</text>
</comment>
<keyword evidence="6" id="KW-0328">Glycosyltransferase</keyword>
<comment type="catalytic activity">
    <reaction evidence="20">
        <text>3-O-[beta-D-Xyl-(1-&gt;4)-Rib-ol-P-Rib-ol-P-3-beta-D-GalNAc-(1-&gt;3)-beta-D-GlcNAc-(1-&gt;4)-(O-6-P-alpha-D-Man)]-Thr-[protein] + UDP-alpha-D-glucuronate = 3-O-[beta-D-GlcA-(1-&gt;3)-beta-D-Xyl-(1-&gt;4)-Rib-ol-P-Rib-ol-P-3-beta-D-GalNAc-(1-&gt;3)-beta-D-GlcNAc-(1-&gt;4)-(O-6-P-alpha-D-Man)]-Thr-[protein] + UDP + H(+)</text>
        <dbReference type="Rhea" id="RHEA:46860"/>
        <dbReference type="Rhea" id="RHEA-COMP:15023"/>
        <dbReference type="Rhea" id="RHEA-COMP:17482"/>
        <dbReference type="ChEBI" id="CHEBI:15378"/>
        <dbReference type="ChEBI" id="CHEBI:58052"/>
        <dbReference type="ChEBI" id="CHEBI:58223"/>
        <dbReference type="ChEBI" id="CHEBI:142405"/>
        <dbReference type="ChEBI" id="CHEBI:177336"/>
    </reaction>
</comment>
<dbReference type="GO" id="GO:0035269">
    <property type="term" value="P:protein O-linked glycosylation via mannose"/>
    <property type="evidence" value="ECO:0007669"/>
    <property type="project" value="TreeGrafter"/>
</dbReference>
<evidence type="ECO:0000256" key="18">
    <source>
        <dbReference type="ARBA" id="ARBA00032181"/>
    </source>
</evidence>
<dbReference type="UniPathway" id="UPA00378"/>
<evidence type="ECO:0000256" key="3">
    <source>
        <dbReference type="ARBA" id="ARBA00004922"/>
    </source>
</evidence>
<evidence type="ECO:0000256" key="10">
    <source>
        <dbReference type="ARBA" id="ARBA00022968"/>
    </source>
</evidence>
<dbReference type="AlphaFoldDB" id="A0A423SP73"/>
<accession>A0A423SP73</accession>
<dbReference type="Pfam" id="PF13896">
    <property type="entry name" value="Glyco_transf_49"/>
    <property type="match status" value="1"/>
</dbReference>
<keyword evidence="11" id="KW-1133">Transmembrane helix</keyword>
<dbReference type="Proteomes" id="UP000283509">
    <property type="component" value="Unassembled WGS sequence"/>
</dbReference>
<name>A0A423SP73_PENVA</name>
<keyword evidence="12" id="KW-0333">Golgi apparatus</keyword>
<dbReference type="GO" id="GO:0046872">
    <property type="term" value="F:metal ion binding"/>
    <property type="evidence" value="ECO:0007669"/>
    <property type="project" value="UniProtKB-KW"/>
</dbReference>
<evidence type="ECO:0000256" key="2">
    <source>
        <dbReference type="ARBA" id="ARBA00004323"/>
    </source>
</evidence>
<evidence type="ECO:0000256" key="14">
    <source>
        <dbReference type="ARBA" id="ARBA00023180"/>
    </source>
</evidence>
<keyword evidence="22" id="KW-1185">Reference proteome</keyword>
<gene>
    <name evidence="21" type="ORF">C7M84_015996</name>
</gene>
<evidence type="ECO:0000256" key="17">
    <source>
        <dbReference type="ARBA" id="ARBA00032175"/>
    </source>
</evidence>
<dbReference type="PANTHER" id="PTHR46420:SF1">
    <property type="entry name" value="BETA-1,4-GLUCURONYLTRANSFERASE 1"/>
    <property type="match status" value="1"/>
</dbReference>
<evidence type="ECO:0000256" key="7">
    <source>
        <dbReference type="ARBA" id="ARBA00022679"/>
    </source>
</evidence>
<keyword evidence="7" id="KW-0808">Transferase</keyword>
<evidence type="ECO:0000313" key="21">
    <source>
        <dbReference type="EMBL" id="ROT66020.1"/>
    </source>
</evidence>
<dbReference type="InterPro" id="IPR043189">
    <property type="entry name" value="B4GAT1"/>
</dbReference>
<dbReference type="STRING" id="6689.A0A423SP73"/>
<protein>
    <recommendedName>
        <fullName evidence="5">Beta-1,4-glucuronyltransferase 1</fullName>
    </recommendedName>
    <alternativeName>
        <fullName evidence="16">I-beta-1,3-N-acetylglucosaminyltransferase</fullName>
    </alternativeName>
    <alternativeName>
        <fullName evidence="19">N-acetyllactosaminide beta-1,3-N-acetylglucosaminyltransferase</fullName>
    </alternativeName>
    <alternativeName>
        <fullName evidence="17">Poly-N-acetyllactosamine extension enzyme</fullName>
    </alternativeName>
    <alternativeName>
        <fullName evidence="18">UDP-GlcNAc:betaGal beta-1,3-N-acetylglucosaminyltransferase 1</fullName>
    </alternativeName>
</protein>